<dbReference type="Proteomes" id="UP001501585">
    <property type="component" value="Unassembled WGS sequence"/>
</dbReference>
<accession>A0ABN2THK1</accession>
<dbReference type="RefSeq" id="WP_344164683.1">
    <property type="nucleotide sequence ID" value="NZ_BAAAPC010000020.1"/>
</dbReference>
<comment type="caution">
    <text evidence="1">The sequence shown here is derived from an EMBL/GenBank/DDBJ whole genome shotgun (WGS) entry which is preliminary data.</text>
</comment>
<evidence type="ECO:0000313" key="1">
    <source>
        <dbReference type="EMBL" id="GAA2009826.1"/>
    </source>
</evidence>
<reference evidence="2" key="1">
    <citation type="journal article" date="2019" name="Int. J. Syst. Evol. Microbiol.">
        <title>The Global Catalogue of Microorganisms (GCM) 10K type strain sequencing project: providing services to taxonomists for standard genome sequencing and annotation.</title>
        <authorList>
            <consortium name="The Broad Institute Genomics Platform"/>
            <consortium name="The Broad Institute Genome Sequencing Center for Infectious Disease"/>
            <person name="Wu L."/>
            <person name="Ma J."/>
        </authorList>
    </citation>
    <scope>NUCLEOTIDE SEQUENCE [LARGE SCALE GENOMIC DNA]</scope>
    <source>
        <strain evidence="2">JCM 15313</strain>
    </source>
</reference>
<dbReference type="EMBL" id="BAAAPC010000020">
    <property type="protein sequence ID" value="GAA2009826.1"/>
    <property type="molecule type" value="Genomic_DNA"/>
</dbReference>
<organism evidence="1 2">
    <name type="scientific">Nocardiopsis rhodophaea</name>
    <dbReference type="NCBI Taxonomy" id="280238"/>
    <lineage>
        <taxon>Bacteria</taxon>
        <taxon>Bacillati</taxon>
        <taxon>Actinomycetota</taxon>
        <taxon>Actinomycetes</taxon>
        <taxon>Streptosporangiales</taxon>
        <taxon>Nocardiopsidaceae</taxon>
        <taxon>Nocardiopsis</taxon>
    </lineage>
</organism>
<gene>
    <name evidence="1" type="ORF">GCM10009799_42320</name>
</gene>
<keyword evidence="2" id="KW-1185">Reference proteome</keyword>
<protein>
    <submittedName>
        <fullName evidence="1">Uncharacterized protein</fullName>
    </submittedName>
</protein>
<sequence>MTTPITRVIHGDITVTHDPRLPLLQRFTVRGRGGRIIRLRAPRDEAHRALVRECGLTRNQSAHLLKTAEEGADQ</sequence>
<evidence type="ECO:0000313" key="2">
    <source>
        <dbReference type="Proteomes" id="UP001501585"/>
    </source>
</evidence>
<proteinExistence type="predicted"/>
<name>A0ABN2THK1_9ACTN</name>